<evidence type="ECO:0000256" key="1">
    <source>
        <dbReference type="ARBA" id="ARBA00022723"/>
    </source>
</evidence>
<evidence type="ECO:0000256" key="2">
    <source>
        <dbReference type="ARBA" id="ARBA00022771"/>
    </source>
</evidence>
<keyword evidence="3" id="KW-0862">Zinc</keyword>
<reference evidence="6 7" key="1">
    <citation type="journal article" date="2023" name="Life. Sci Alliance">
        <title>Evolutionary insights into 3D genome organization and epigenetic landscape of Vigna mungo.</title>
        <authorList>
            <person name="Junaid A."/>
            <person name="Singh B."/>
            <person name="Bhatia S."/>
        </authorList>
    </citation>
    <scope>NUCLEOTIDE SEQUENCE [LARGE SCALE GENOMIC DNA]</scope>
    <source>
        <strain evidence="6">Urdbean</strain>
    </source>
</reference>
<evidence type="ECO:0000313" key="6">
    <source>
        <dbReference type="EMBL" id="WVZ17526.1"/>
    </source>
</evidence>
<protein>
    <recommendedName>
        <fullName evidence="5">SWIM-type domain-containing protein</fullName>
    </recommendedName>
</protein>
<keyword evidence="7" id="KW-1185">Reference proteome</keyword>
<dbReference type="GO" id="GO:0008270">
    <property type="term" value="F:zinc ion binding"/>
    <property type="evidence" value="ECO:0007669"/>
    <property type="project" value="UniProtKB-KW"/>
</dbReference>
<dbReference type="InterPro" id="IPR007527">
    <property type="entry name" value="Znf_SWIM"/>
</dbReference>
<name>A0AAQ3NYM7_VIGMU</name>
<dbReference type="Pfam" id="PF04434">
    <property type="entry name" value="SWIM"/>
    <property type="match status" value="1"/>
</dbReference>
<evidence type="ECO:0000256" key="4">
    <source>
        <dbReference type="PROSITE-ProRule" id="PRU00325"/>
    </source>
</evidence>
<sequence length="267" mass="31300">MVRRFAKTNNISKEFFGPSNIVLMDSPYCKPLVQVDRTFLYKRYKGTFLVAVAQDGRNNILPIAFAIIEDADFKSNTHRVVEFDRNTTRFRVEEMVNLREIRPARNFVVRLDERWCDCGKFQKIHLPCSHVLAACKHAHHDFNIYNSPYYKLDAIMKVYDMNNIGHNTKAHKFGLIQPQKGMQRVDQNYPELGLKWTLGNEYTHKIAHIVNPRPHKKSLSDVELSVQMNLRPLVIDYMNSVIDYQGPKGHFYRKFNVTPQLEQHYSP</sequence>
<dbReference type="SMART" id="SM00575">
    <property type="entry name" value="ZnF_PMZ"/>
    <property type="match status" value="1"/>
</dbReference>
<dbReference type="EMBL" id="CP144698">
    <property type="protein sequence ID" value="WVZ17526.1"/>
    <property type="molecule type" value="Genomic_DNA"/>
</dbReference>
<dbReference type="PANTHER" id="PTHR31973:SF195">
    <property type="entry name" value="MUDR FAMILY TRANSPOSASE"/>
    <property type="match status" value="1"/>
</dbReference>
<evidence type="ECO:0000259" key="5">
    <source>
        <dbReference type="PROSITE" id="PS50966"/>
    </source>
</evidence>
<accession>A0AAQ3NYM7</accession>
<dbReference type="PROSITE" id="PS50966">
    <property type="entry name" value="ZF_SWIM"/>
    <property type="match status" value="1"/>
</dbReference>
<gene>
    <name evidence="6" type="ORF">V8G54_010508</name>
</gene>
<keyword evidence="1" id="KW-0479">Metal-binding</keyword>
<keyword evidence="2 4" id="KW-0863">Zinc-finger</keyword>
<evidence type="ECO:0000313" key="7">
    <source>
        <dbReference type="Proteomes" id="UP001374535"/>
    </source>
</evidence>
<organism evidence="6 7">
    <name type="scientific">Vigna mungo</name>
    <name type="common">Black gram</name>
    <name type="synonym">Phaseolus mungo</name>
    <dbReference type="NCBI Taxonomy" id="3915"/>
    <lineage>
        <taxon>Eukaryota</taxon>
        <taxon>Viridiplantae</taxon>
        <taxon>Streptophyta</taxon>
        <taxon>Embryophyta</taxon>
        <taxon>Tracheophyta</taxon>
        <taxon>Spermatophyta</taxon>
        <taxon>Magnoliopsida</taxon>
        <taxon>eudicotyledons</taxon>
        <taxon>Gunneridae</taxon>
        <taxon>Pentapetalae</taxon>
        <taxon>rosids</taxon>
        <taxon>fabids</taxon>
        <taxon>Fabales</taxon>
        <taxon>Fabaceae</taxon>
        <taxon>Papilionoideae</taxon>
        <taxon>50 kb inversion clade</taxon>
        <taxon>NPAAA clade</taxon>
        <taxon>indigoferoid/millettioid clade</taxon>
        <taxon>Phaseoleae</taxon>
        <taxon>Vigna</taxon>
    </lineage>
</organism>
<dbReference type="PANTHER" id="PTHR31973">
    <property type="entry name" value="POLYPROTEIN, PUTATIVE-RELATED"/>
    <property type="match status" value="1"/>
</dbReference>
<feature type="domain" description="SWIM-type" evidence="5">
    <location>
        <begin position="107"/>
        <end position="139"/>
    </location>
</feature>
<dbReference type="Proteomes" id="UP001374535">
    <property type="component" value="Chromosome 3"/>
</dbReference>
<dbReference type="AlphaFoldDB" id="A0AAQ3NYM7"/>
<proteinExistence type="predicted"/>
<evidence type="ECO:0000256" key="3">
    <source>
        <dbReference type="ARBA" id="ARBA00022833"/>
    </source>
</evidence>
<dbReference type="InterPro" id="IPR006564">
    <property type="entry name" value="Znf_PMZ"/>
</dbReference>